<dbReference type="Proteomes" id="UP000095727">
    <property type="component" value="Unassembled WGS sequence"/>
</dbReference>
<sequence>MKKATKWAMGIITFAILILVVIWGSMKMVQLEKEQEQAQKKLEEEQKVKEQKEAEKLASEYMVSYAENLQEDMQDVGLLDLKVTYDTCTRDYFDEYWNIWDYGQDEYCVYYVLDYYSNSIDSIYERETKNGDFQSFIKLLNDECCMKDNRDEGGAYYQHKITENGKTVLVFIGDENRLNNITIKKDNLHQYTLNRDDDDVRVFVNEELVYRKSEDQNSNAHTSSGGYLPNTGSGWSSGGTSNSGSKGNSSSKWNSDPYDVDEYDDPDDFAGEWEDEFDDGYDEAYDYWEEEHE</sequence>
<feature type="coiled-coil region" evidence="1">
    <location>
        <begin position="26"/>
        <end position="60"/>
    </location>
</feature>
<organism evidence="4 5">
    <name type="scientific">Coprococcus comes</name>
    <dbReference type="NCBI Taxonomy" id="410072"/>
    <lineage>
        <taxon>Bacteria</taxon>
        <taxon>Bacillati</taxon>
        <taxon>Bacillota</taxon>
        <taxon>Clostridia</taxon>
        <taxon>Lachnospirales</taxon>
        <taxon>Lachnospiraceae</taxon>
        <taxon>Coprococcus</taxon>
    </lineage>
</organism>
<dbReference type="RefSeq" id="WP_055157050.1">
    <property type="nucleotide sequence ID" value="NZ_CYXR01000013.1"/>
</dbReference>
<name>A0A173T6U0_9FIRM</name>
<accession>A0A173T6U0</accession>
<keyword evidence="3" id="KW-0472">Membrane</keyword>
<evidence type="ECO:0000313" key="4">
    <source>
        <dbReference type="EMBL" id="CUM98454.1"/>
    </source>
</evidence>
<feature type="compositionally biased region" description="Acidic residues" evidence="2">
    <location>
        <begin position="258"/>
        <end position="293"/>
    </location>
</feature>
<proteinExistence type="predicted"/>
<reference evidence="4 5" key="1">
    <citation type="submission" date="2015-09" db="EMBL/GenBank/DDBJ databases">
        <authorList>
            <consortium name="Pathogen Informatics"/>
        </authorList>
    </citation>
    <scope>NUCLEOTIDE SEQUENCE [LARGE SCALE GENOMIC DNA]</scope>
    <source>
        <strain evidence="4 5">2789STDY5834962</strain>
    </source>
</reference>
<keyword evidence="3" id="KW-0812">Transmembrane</keyword>
<feature type="region of interest" description="Disordered" evidence="2">
    <location>
        <begin position="214"/>
        <end position="293"/>
    </location>
</feature>
<evidence type="ECO:0000256" key="2">
    <source>
        <dbReference type="SAM" id="MobiDB-lite"/>
    </source>
</evidence>
<gene>
    <name evidence="4" type="ORF">ERS852574_01963</name>
</gene>
<keyword evidence="3" id="KW-1133">Transmembrane helix</keyword>
<evidence type="ECO:0000256" key="3">
    <source>
        <dbReference type="SAM" id="Phobius"/>
    </source>
</evidence>
<dbReference type="EMBL" id="CYXR01000013">
    <property type="protein sequence ID" value="CUM98454.1"/>
    <property type="molecule type" value="Genomic_DNA"/>
</dbReference>
<feature type="compositionally biased region" description="Polar residues" evidence="2">
    <location>
        <begin position="216"/>
        <end position="225"/>
    </location>
</feature>
<keyword evidence="1" id="KW-0175">Coiled coil</keyword>
<protein>
    <submittedName>
        <fullName evidence="4">Uncharacterized protein</fullName>
    </submittedName>
</protein>
<evidence type="ECO:0000256" key="1">
    <source>
        <dbReference type="SAM" id="Coils"/>
    </source>
</evidence>
<evidence type="ECO:0000313" key="5">
    <source>
        <dbReference type="Proteomes" id="UP000095727"/>
    </source>
</evidence>
<feature type="transmembrane region" description="Helical" evidence="3">
    <location>
        <begin position="7"/>
        <end position="26"/>
    </location>
</feature>
<dbReference type="AlphaFoldDB" id="A0A173T6U0"/>
<feature type="compositionally biased region" description="Low complexity" evidence="2">
    <location>
        <begin position="230"/>
        <end position="257"/>
    </location>
</feature>